<feature type="domain" description="KIB1-4 beta-propeller" evidence="1">
    <location>
        <begin position="6"/>
        <end position="217"/>
    </location>
</feature>
<dbReference type="AlphaFoldDB" id="A0AAN9K647"/>
<dbReference type="Proteomes" id="UP001359559">
    <property type="component" value="Unassembled WGS sequence"/>
</dbReference>
<gene>
    <name evidence="2" type="ORF">RJT34_07694</name>
</gene>
<proteinExistence type="predicted"/>
<accession>A0AAN9K647</accession>
<organism evidence="2 3">
    <name type="scientific">Clitoria ternatea</name>
    <name type="common">Butterfly pea</name>
    <dbReference type="NCBI Taxonomy" id="43366"/>
    <lineage>
        <taxon>Eukaryota</taxon>
        <taxon>Viridiplantae</taxon>
        <taxon>Streptophyta</taxon>
        <taxon>Embryophyta</taxon>
        <taxon>Tracheophyta</taxon>
        <taxon>Spermatophyta</taxon>
        <taxon>Magnoliopsida</taxon>
        <taxon>eudicotyledons</taxon>
        <taxon>Gunneridae</taxon>
        <taxon>Pentapetalae</taxon>
        <taxon>rosids</taxon>
        <taxon>fabids</taxon>
        <taxon>Fabales</taxon>
        <taxon>Fabaceae</taxon>
        <taxon>Papilionoideae</taxon>
        <taxon>50 kb inversion clade</taxon>
        <taxon>NPAAA clade</taxon>
        <taxon>indigoferoid/millettioid clade</taxon>
        <taxon>Phaseoleae</taxon>
        <taxon>Clitoria</taxon>
    </lineage>
</organism>
<evidence type="ECO:0000313" key="2">
    <source>
        <dbReference type="EMBL" id="KAK7310282.1"/>
    </source>
</evidence>
<reference evidence="2 3" key="1">
    <citation type="submission" date="2024-01" db="EMBL/GenBank/DDBJ databases">
        <title>The genomes of 5 underutilized Papilionoideae crops provide insights into root nodulation and disease resistance.</title>
        <authorList>
            <person name="Yuan L."/>
        </authorList>
    </citation>
    <scope>NUCLEOTIDE SEQUENCE [LARGE SCALE GENOMIC DNA]</scope>
    <source>
        <strain evidence="2">LY-2023</strain>
        <tissue evidence="2">Leaf</tissue>
    </source>
</reference>
<dbReference type="InterPro" id="IPR050942">
    <property type="entry name" value="F-box_BR-signaling"/>
</dbReference>
<dbReference type="Pfam" id="PF03478">
    <property type="entry name" value="Beta-prop_KIB1-4"/>
    <property type="match status" value="1"/>
</dbReference>
<dbReference type="InterPro" id="IPR005174">
    <property type="entry name" value="KIB1-4_b-propeller"/>
</dbReference>
<name>A0AAN9K647_CLITE</name>
<sequence length="243" mass="28381">MQKTQTDKIVLSCAPHHHDKEKFMAVGIYGEFRHLAFCRFGDDKWSDIPTSRLTGFGDVTFHEDKIYALDFRGYLHEFNTKRVPFQRTTITPPPHGIPFLDDTTAYNRYTVWNPEGDLLFVIRHFQFGNGNGDKKGECYRTSRFLIYKFNKNAKEWSQESSLGDYVLLLGFNSSTWMPPFSDEQGNWVLNCIYYTDDNLISRCTEQVIGGHDVGIFNLQDENITPIFPNSYFLHPPPIWVWRQ</sequence>
<keyword evidence="3" id="KW-1185">Reference proteome</keyword>
<comment type="caution">
    <text evidence="2">The sequence shown here is derived from an EMBL/GenBank/DDBJ whole genome shotgun (WGS) entry which is preliminary data.</text>
</comment>
<dbReference type="PANTHER" id="PTHR44259:SF95">
    <property type="entry name" value="F-BOX DOMAIN-CONTAINING PROTEIN"/>
    <property type="match status" value="1"/>
</dbReference>
<dbReference type="EMBL" id="JAYKXN010000002">
    <property type="protein sequence ID" value="KAK7310282.1"/>
    <property type="molecule type" value="Genomic_DNA"/>
</dbReference>
<evidence type="ECO:0000313" key="3">
    <source>
        <dbReference type="Proteomes" id="UP001359559"/>
    </source>
</evidence>
<protein>
    <recommendedName>
        <fullName evidence="1">KIB1-4 beta-propeller domain-containing protein</fullName>
    </recommendedName>
</protein>
<evidence type="ECO:0000259" key="1">
    <source>
        <dbReference type="Pfam" id="PF03478"/>
    </source>
</evidence>
<dbReference type="PANTHER" id="PTHR44259">
    <property type="entry name" value="OS07G0183000 PROTEIN-RELATED"/>
    <property type="match status" value="1"/>
</dbReference>